<name>A0A644W120_9ZZZZ</name>
<dbReference type="AlphaFoldDB" id="A0A644W120"/>
<gene>
    <name evidence="1" type="ORF">SDC9_43625</name>
</gene>
<protein>
    <submittedName>
        <fullName evidence="1">Uncharacterized protein</fullName>
    </submittedName>
</protein>
<sequence>MEWNEINNREDIEYLIKEYCGFHDSCLVELNYKSGTSVDNEGNMGFGMPEDKKLHMIFQSQCAKKVLELCFTNVKKFHIVGWQEHYSCDIFDCYLDIHNDLISGRDDNLIVWADNEGFNPKEEGIRDILNEPMDTYVIASHLKWRFLLNN</sequence>
<reference evidence="1" key="1">
    <citation type="submission" date="2019-08" db="EMBL/GenBank/DDBJ databases">
        <authorList>
            <person name="Kucharzyk K."/>
            <person name="Murdoch R.W."/>
            <person name="Higgins S."/>
            <person name="Loffler F."/>
        </authorList>
    </citation>
    <scope>NUCLEOTIDE SEQUENCE</scope>
</reference>
<organism evidence="1">
    <name type="scientific">bioreactor metagenome</name>
    <dbReference type="NCBI Taxonomy" id="1076179"/>
    <lineage>
        <taxon>unclassified sequences</taxon>
        <taxon>metagenomes</taxon>
        <taxon>ecological metagenomes</taxon>
    </lineage>
</organism>
<dbReference type="EMBL" id="VSSQ01000555">
    <property type="protein sequence ID" value="MPL97434.1"/>
    <property type="molecule type" value="Genomic_DNA"/>
</dbReference>
<comment type="caution">
    <text evidence="1">The sequence shown here is derived from an EMBL/GenBank/DDBJ whole genome shotgun (WGS) entry which is preliminary data.</text>
</comment>
<evidence type="ECO:0000313" key="1">
    <source>
        <dbReference type="EMBL" id="MPL97434.1"/>
    </source>
</evidence>
<accession>A0A644W120</accession>
<proteinExistence type="predicted"/>